<feature type="transmembrane region" description="Helical" evidence="5">
    <location>
        <begin position="269"/>
        <end position="292"/>
    </location>
</feature>
<dbReference type="GO" id="GO:0016020">
    <property type="term" value="C:membrane"/>
    <property type="evidence" value="ECO:0007669"/>
    <property type="project" value="InterPro"/>
</dbReference>
<evidence type="ECO:0000256" key="5">
    <source>
        <dbReference type="SAM" id="Phobius"/>
    </source>
</evidence>
<evidence type="ECO:0000256" key="1">
    <source>
        <dbReference type="ARBA" id="ARBA00005083"/>
    </source>
</evidence>
<dbReference type="PANTHER" id="PTHR43762">
    <property type="entry name" value="L-GULONOLACTONE OXIDASE"/>
    <property type="match status" value="1"/>
</dbReference>
<dbReference type="InterPro" id="IPR016166">
    <property type="entry name" value="FAD-bd_PCMH"/>
</dbReference>
<dbReference type="UniPathway" id="UPA00771">
    <property type="reaction ID" value="UER00766"/>
</dbReference>
<evidence type="ECO:0000256" key="4">
    <source>
        <dbReference type="ARBA" id="ARBA00033418"/>
    </source>
</evidence>
<dbReference type="Gene3D" id="3.30.465.10">
    <property type="match status" value="1"/>
</dbReference>
<evidence type="ECO:0000256" key="3">
    <source>
        <dbReference type="ARBA" id="ARBA00023002"/>
    </source>
</evidence>
<dbReference type="FunCoup" id="A0A165DVX5">
    <property type="interactions" value="393"/>
</dbReference>
<evidence type="ECO:0000256" key="2">
    <source>
        <dbReference type="ARBA" id="ARBA00013136"/>
    </source>
</evidence>
<dbReference type="Pfam" id="PF01565">
    <property type="entry name" value="FAD_binding_4"/>
    <property type="match status" value="1"/>
</dbReference>
<keyword evidence="5" id="KW-0812">Transmembrane</keyword>
<dbReference type="InterPro" id="IPR006094">
    <property type="entry name" value="Oxid_FAD_bind_N"/>
</dbReference>
<dbReference type="Gene3D" id="1.10.45.10">
    <property type="entry name" value="Vanillyl-alcohol Oxidase, Chain A, domain 4"/>
    <property type="match status" value="1"/>
</dbReference>
<dbReference type="GO" id="GO:0005739">
    <property type="term" value="C:mitochondrion"/>
    <property type="evidence" value="ECO:0007669"/>
    <property type="project" value="TreeGrafter"/>
</dbReference>
<proteinExistence type="predicted"/>
<dbReference type="EMBL" id="KV424032">
    <property type="protein sequence ID" value="KZT53648.1"/>
    <property type="molecule type" value="Genomic_DNA"/>
</dbReference>
<dbReference type="InterPro" id="IPR036318">
    <property type="entry name" value="FAD-bd_PCMH-like_sf"/>
</dbReference>
<keyword evidence="8" id="KW-1185">Reference proteome</keyword>
<feature type="domain" description="FAD-binding PCMH-type" evidence="6">
    <location>
        <begin position="34"/>
        <end position="204"/>
    </location>
</feature>
<dbReference type="Pfam" id="PF04030">
    <property type="entry name" value="ALO"/>
    <property type="match status" value="1"/>
</dbReference>
<dbReference type="EC" id="1.1.3.37" evidence="2"/>
<dbReference type="SUPFAM" id="SSF56176">
    <property type="entry name" value="FAD-binding/transporter-associated domain-like"/>
    <property type="match status" value="1"/>
</dbReference>
<dbReference type="InterPro" id="IPR007173">
    <property type="entry name" value="ALO_C"/>
</dbReference>
<dbReference type="InterPro" id="IPR010031">
    <property type="entry name" value="FAD_lactone_oxidase-like"/>
</dbReference>
<dbReference type="GO" id="GO:0071949">
    <property type="term" value="F:FAD binding"/>
    <property type="evidence" value="ECO:0007669"/>
    <property type="project" value="InterPro"/>
</dbReference>
<gene>
    <name evidence="7" type="ORF">CALCODRAFT_439836</name>
</gene>
<accession>A0A165DVX5</accession>
<dbReference type="Gene3D" id="3.30.43.10">
    <property type="entry name" value="Uridine Diphospho-n-acetylenolpyruvylglucosamine Reductase, domain 2"/>
    <property type="match status" value="1"/>
</dbReference>
<organism evidence="7 8">
    <name type="scientific">Calocera cornea HHB12733</name>
    <dbReference type="NCBI Taxonomy" id="1353952"/>
    <lineage>
        <taxon>Eukaryota</taxon>
        <taxon>Fungi</taxon>
        <taxon>Dikarya</taxon>
        <taxon>Basidiomycota</taxon>
        <taxon>Agaricomycotina</taxon>
        <taxon>Dacrymycetes</taxon>
        <taxon>Dacrymycetales</taxon>
        <taxon>Dacrymycetaceae</taxon>
        <taxon>Calocera</taxon>
    </lineage>
</organism>
<dbReference type="OrthoDB" id="610608at2759"/>
<dbReference type="PIRSF" id="PIRSF000136">
    <property type="entry name" value="LGO_GLO"/>
    <property type="match status" value="1"/>
</dbReference>
<dbReference type="PANTHER" id="PTHR43762:SF1">
    <property type="entry name" value="D-ARABINONO-1,4-LACTONE OXIDASE"/>
    <property type="match status" value="1"/>
</dbReference>
<keyword evidence="5" id="KW-1133">Transmembrane helix</keyword>
<sequence>MSTKVSELSNLDLYHILDSISIKKGEFTNWAETYSCRPLSVFEPQTEFQCECVVEMAKREGKHLRVAGTGHSPSDLACTTGFMITTHRLNRVLEINSAEKWVNVQAGAKLHEVHDALGRHGLAMSNVGSISEQAIGGIIATASHGTGWTFAAMSASILELELLIADGSRIVCSNQSRIDIYKATLCGLGATGIILRVKLQVEDAFRLAEKKEAVSFDSVIENLDNIAQSGEHVRIWWYAQADEMHVMRADHTMQEPNVVPSSFLRDKLVGFHLIQFLLFLGLYLPSILPTVARFACWLRRPQGTTINDSWKIFNLDVFIKQYTAEWAIPHTNAKQCIKALHTWLSEEQSDPRGLRPHFPLEIRWSDVDDIWLSPSYGRKTCWIGIIQFKPYGVDVPWKELFRKFDKIMSSYGGRPHWAKTHPFGPTELRASYPHFDDFVHVLNEVDPNGLFRNDYVNRHIFGNSLNGDALDILSRGMA</sequence>
<evidence type="ECO:0000313" key="7">
    <source>
        <dbReference type="EMBL" id="KZT53648.1"/>
    </source>
</evidence>
<evidence type="ECO:0000259" key="6">
    <source>
        <dbReference type="PROSITE" id="PS51387"/>
    </source>
</evidence>
<dbReference type="Proteomes" id="UP000076842">
    <property type="component" value="Unassembled WGS sequence"/>
</dbReference>
<name>A0A165DVX5_9BASI</name>
<dbReference type="GO" id="GO:0003885">
    <property type="term" value="F:D-arabinono-1,4-lactone oxidase activity"/>
    <property type="evidence" value="ECO:0007669"/>
    <property type="project" value="UniProtKB-EC"/>
</dbReference>
<dbReference type="InterPro" id="IPR016171">
    <property type="entry name" value="Vanillyl_alc_oxidase_C-sub2"/>
</dbReference>
<evidence type="ECO:0000313" key="8">
    <source>
        <dbReference type="Proteomes" id="UP000076842"/>
    </source>
</evidence>
<keyword evidence="3" id="KW-0560">Oxidoreductase</keyword>
<keyword evidence="5" id="KW-0472">Membrane</keyword>
<dbReference type="Gene3D" id="3.30.70.2520">
    <property type="match status" value="1"/>
</dbReference>
<dbReference type="PROSITE" id="PS51387">
    <property type="entry name" value="FAD_PCMH"/>
    <property type="match status" value="1"/>
</dbReference>
<dbReference type="InterPro" id="IPR016169">
    <property type="entry name" value="FAD-bd_PCMH_sub2"/>
</dbReference>
<dbReference type="STRING" id="1353952.A0A165DVX5"/>
<dbReference type="InParanoid" id="A0A165DVX5"/>
<protein>
    <recommendedName>
        <fullName evidence="2">D-arabinono-1,4-lactone oxidase</fullName>
        <ecNumber evidence="2">1.1.3.37</ecNumber>
    </recommendedName>
    <alternativeName>
        <fullName evidence="4">L-galactono-gamma-lactone oxidase</fullName>
    </alternativeName>
</protein>
<comment type="pathway">
    <text evidence="1">Cofactor biosynthesis; D-erythroascorbate biosynthesis; dehydro-D-arabinono-1,4-lactone from D-arabinose: step 2/2.</text>
</comment>
<dbReference type="AlphaFoldDB" id="A0A165DVX5"/>
<reference evidence="7 8" key="1">
    <citation type="journal article" date="2016" name="Mol. Biol. Evol.">
        <title>Comparative Genomics of Early-Diverging Mushroom-Forming Fungi Provides Insights into the Origins of Lignocellulose Decay Capabilities.</title>
        <authorList>
            <person name="Nagy L.G."/>
            <person name="Riley R."/>
            <person name="Tritt A."/>
            <person name="Adam C."/>
            <person name="Daum C."/>
            <person name="Floudas D."/>
            <person name="Sun H."/>
            <person name="Yadav J.S."/>
            <person name="Pangilinan J."/>
            <person name="Larsson K.H."/>
            <person name="Matsuura K."/>
            <person name="Barry K."/>
            <person name="Labutti K."/>
            <person name="Kuo R."/>
            <person name="Ohm R.A."/>
            <person name="Bhattacharya S.S."/>
            <person name="Shirouzu T."/>
            <person name="Yoshinaga Y."/>
            <person name="Martin F.M."/>
            <person name="Grigoriev I.V."/>
            <person name="Hibbett D.S."/>
        </authorList>
    </citation>
    <scope>NUCLEOTIDE SEQUENCE [LARGE SCALE GENOMIC DNA]</scope>
    <source>
        <strain evidence="7 8">HHB12733</strain>
    </source>
</reference>
<dbReference type="InterPro" id="IPR016167">
    <property type="entry name" value="FAD-bd_PCMH_sub1"/>
</dbReference>